<dbReference type="Proteomes" id="UP000604825">
    <property type="component" value="Unassembled WGS sequence"/>
</dbReference>
<dbReference type="EMBL" id="CAJGYO010000009">
    <property type="protein sequence ID" value="CAD6252637.1"/>
    <property type="molecule type" value="Genomic_DNA"/>
</dbReference>
<gene>
    <name evidence="2" type="ORF">NCGR_LOCUS36218</name>
    <name evidence="3" type="ORF">NCGR_LOCUS36285</name>
</gene>
<sequence>MAAEPEDIPDEEPFSPSIFLNLSPTPPHPGDEQDPAAASSSNSYHQAPQTSTEILSIVSDPCVANTIDVGVGTCFPDTAPVWDGVTWPTTRSSSRRSSFLLRLLLHTQTALDATADSPWA</sequence>
<reference evidence="2" key="1">
    <citation type="submission" date="2020-10" db="EMBL/GenBank/DDBJ databases">
        <authorList>
            <person name="Han B."/>
            <person name="Lu T."/>
            <person name="Zhao Q."/>
            <person name="Huang X."/>
            <person name="Zhao Y."/>
        </authorList>
    </citation>
    <scope>NUCLEOTIDE SEQUENCE</scope>
</reference>
<keyword evidence="4" id="KW-1185">Reference proteome</keyword>
<feature type="region of interest" description="Disordered" evidence="1">
    <location>
        <begin position="1"/>
        <end position="51"/>
    </location>
</feature>
<accession>A0A811Q8Z5</accession>
<evidence type="ECO:0000313" key="2">
    <source>
        <dbReference type="EMBL" id="CAD6252569.1"/>
    </source>
</evidence>
<feature type="compositionally biased region" description="Polar residues" evidence="1">
    <location>
        <begin position="38"/>
        <end position="51"/>
    </location>
</feature>
<comment type="caution">
    <text evidence="2">The sequence shown here is derived from an EMBL/GenBank/DDBJ whole genome shotgun (WGS) entry which is preliminary data.</text>
</comment>
<name>A0A811Q8Z5_9POAL</name>
<dbReference type="EMBL" id="CAJGYO010000009">
    <property type="protein sequence ID" value="CAD6252569.1"/>
    <property type="molecule type" value="Genomic_DNA"/>
</dbReference>
<dbReference type="AlphaFoldDB" id="A0A811Q8Z5"/>
<organism evidence="2 4">
    <name type="scientific">Miscanthus lutarioriparius</name>
    <dbReference type="NCBI Taxonomy" id="422564"/>
    <lineage>
        <taxon>Eukaryota</taxon>
        <taxon>Viridiplantae</taxon>
        <taxon>Streptophyta</taxon>
        <taxon>Embryophyta</taxon>
        <taxon>Tracheophyta</taxon>
        <taxon>Spermatophyta</taxon>
        <taxon>Magnoliopsida</taxon>
        <taxon>Liliopsida</taxon>
        <taxon>Poales</taxon>
        <taxon>Poaceae</taxon>
        <taxon>PACMAD clade</taxon>
        <taxon>Panicoideae</taxon>
        <taxon>Andropogonodae</taxon>
        <taxon>Andropogoneae</taxon>
        <taxon>Saccharinae</taxon>
        <taxon>Miscanthus</taxon>
    </lineage>
</organism>
<evidence type="ECO:0000313" key="4">
    <source>
        <dbReference type="Proteomes" id="UP000604825"/>
    </source>
</evidence>
<proteinExistence type="predicted"/>
<evidence type="ECO:0000313" key="3">
    <source>
        <dbReference type="EMBL" id="CAD6252637.1"/>
    </source>
</evidence>
<protein>
    <submittedName>
        <fullName evidence="2">Uncharacterized protein</fullName>
    </submittedName>
</protein>
<feature type="compositionally biased region" description="Acidic residues" evidence="1">
    <location>
        <begin position="1"/>
        <end position="13"/>
    </location>
</feature>
<evidence type="ECO:0000256" key="1">
    <source>
        <dbReference type="SAM" id="MobiDB-lite"/>
    </source>
</evidence>